<dbReference type="Proteomes" id="UP000009131">
    <property type="component" value="Unassembled WGS sequence"/>
</dbReference>
<keyword evidence="5" id="KW-0539">Nucleus</keyword>
<evidence type="ECO:0000256" key="1">
    <source>
        <dbReference type="ARBA" id="ARBA00004123"/>
    </source>
</evidence>
<dbReference type="InterPro" id="IPR001680">
    <property type="entry name" value="WD40_rpt"/>
</dbReference>
<proteinExistence type="predicted"/>
<sequence length="426" mass="47258">MEPDMDVATMNKIANEEYKHWKKNSPLLYDLVITHALPWPTLTVQWFPDVETPAGKDYHLHRLLVGTNTSDAAPNLVKILTVQVPKANEELKEAEYDTEKGEIGSYSSTEARIKTVQSIPHEGEVNRARYMPQNADLIATKTVMGEVYVFDRTKHPSQPADDAECKPDITLRGHTKEGYGISWSPTVDKQGHILSASEDTTVCHWDIRGYTKKHTTLDPLTIYRGHTAFVEDVAWHQTYSNVFASVGDDKQLLLWDTRGSGTGPVKPTSKVEAHSGFVNAVAFSPHSETVLLTGSSDKTIALWDTRNLKLKLHSFEAHEDDVLQLAWSPHSETVFASGSSDRRINVWDVSRIGCEQVPEDAADGPPELMFVHGGHTSQVTDLAWSPSTAGIWHLASAAEDNVLQIWSPSKAIYAADIMPIAVDDLE</sequence>
<comment type="caution">
    <text evidence="8">The sequence shown here is derived from an EMBL/GenBank/DDBJ whole genome shotgun (WGS) entry which is preliminary data.</text>
</comment>
<comment type="subcellular location">
    <subcellularLocation>
        <location evidence="1">Nucleus</location>
    </subcellularLocation>
</comment>
<evidence type="ECO:0000256" key="4">
    <source>
        <dbReference type="ARBA" id="ARBA00022853"/>
    </source>
</evidence>
<evidence type="ECO:0000256" key="6">
    <source>
        <dbReference type="PROSITE-ProRule" id="PRU00221"/>
    </source>
</evidence>
<dbReference type="AlphaFoldDB" id="G7E7E4"/>
<dbReference type="SUPFAM" id="SSF50978">
    <property type="entry name" value="WD40 repeat-like"/>
    <property type="match status" value="1"/>
</dbReference>
<dbReference type="STRING" id="764103.G7E7E4"/>
<dbReference type="InterPro" id="IPR020472">
    <property type="entry name" value="WD40_PAC1"/>
</dbReference>
<keyword evidence="2 6" id="KW-0853">WD repeat</keyword>
<keyword evidence="4" id="KW-0156">Chromatin regulator</keyword>
<dbReference type="InterPro" id="IPR022052">
    <property type="entry name" value="Histone-bd_RBBP4-like_N"/>
</dbReference>
<feature type="repeat" description="WD" evidence="6">
    <location>
        <begin position="315"/>
        <end position="350"/>
    </location>
</feature>
<dbReference type="PROSITE" id="PS50294">
    <property type="entry name" value="WD_REPEATS_REGION"/>
    <property type="match status" value="3"/>
</dbReference>
<evidence type="ECO:0000259" key="7">
    <source>
        <dbReference type="Pfam" id="PF12265"/>
    </source>
</evidence>
<keyword evidence="3" id="KW-0677">Repeat</keyword>
<accession>G7E7E4</accession>
<dbReference type="InParanoid" id="G7E7E4"/>
<dbReference type="OMA" id="PHEEGCL"/>
<dbReference type="GO" id="GO:0005634">
    <property type="term" value="C:nucleus"/>
    <property type="evidence" value="ECO:0007669"/>
    <property type="project" value="UniProtKB-SubCell"/>
</dbReference>
<dbReference type="PROSITE" id="PS50082">
    <property type="entry name" value="WD_REPEATS_2"/>
    <property type="match status" value="5"/>
</dbReference>
<dbReference type="InterPro" id="IPR015943">
    <property type="entry name" value="WD40/YVTN_repeat-like_dom_sf"/>
</dbReference>
<dbReference type="SMART" id="SM00320">
    <property type="entry name" value="WD40"/>
    <property type="match status" value="6"/>
</dbReference>
<dbReference type="FunCoup" id="G7E7E4">
    <property type="interactions" value="716"/>
</dbReference>
<organism evidence="8 9">
    <name type="scientific">Mixia osmundae (strain CBS 9802 / IAM 14324 / JCM 22182 / KY 12970)</name>
    <dbReference type="NCBI Taxonomy" id="764103"/>
    <lineage>
        <taxon>Eukaryota</taxon>
        <taxon>Fungi</taxon>
        <taxon>Dikarya</taxon>
        <taxon>Basidiomycota</taxon>
        <taxon>Pucciniomycotina</taxon>
        <taxon>Mixiomycetes</taxon>
        <taxon>Mixiales</taxon>
        <taxon>Mixiaceae</taxon>
        <taxon>Mixia</taxon>
    </lineage>
</organism>
<evidence type="ECO:0000256" key="3">
    <source>
        <dbReference type="ARBA" id="ARBA00022737"/>
    </source>
</evidence>
<dbReference type="PROSITE" id="PS00678">
    <property type="entry name" value="WD_REPEATS_1"/>
    <property type="match status" value="1"/>
</dbReference>
<keyword evidence="9" id="KW-1185">Reference proteome</keyword>
<dbReference type="CDD" id="cd00200">
    <property type="entry name" value="WD40"/>
    <property type="match status" value="1"/>
</dbReference>
<dbReference type="InterPro" id="IPR019775">
    <property type="entry name" value="WD40_repeat_CS"/>
</dbReference>
<dbReference type="Pfam" id="PF12265">
    <property type="entry name" value="CAF1C_H4-bd"/>
    <property type="match status" value="1"/>
</dbReference>
<dbReference type="Pfam" id="PF00400">
    <property type="entry name" value="WD40"/>
    <property type="match status" value="5"/>
</dbReference>
<dbReference type="Gene3D" id="2.130.10.10">
    <property type="entry name" value="YVTN repeat-like/Quinoprotein amine dehydrogenase"/>
    <property type="match status" value="1"/>
</dbReference>
<evidence type="ECO:0000256" key="2">
    <source>
        <dbReference type="ARBA" id="ARBA00022574"/>
    </source>
</evidence>
<dbReference type="PRINTS" id="PR00320">
    <property type="entry name" value="GPROTEINBRPT"/>
</dbReference>
<feature type="domain" description="Histone-binding protein RBBP4-like N-terminal" evidence="7">
    <location>
        <begin position="16"/>
        <end position="86"/>
    </location>
</feature>
<evidence type="ECO:0000256" key="5">
    <source>
        <dbReference type="ARBA" id="ARBA00023242"/>
    </source>
</evidence>
<gene>
    <name evidence="8" type="primary">Mo05442</name>
    <name evidence="8" type="ORF">E5Q_05442</name>
</gene>
<feature type="repeat" description="WD" evidence="6">
    <location>
        <begin position="271"/>
        <end position="307"/>
    </location>
</feature>
<feature type="repeat" description="WD" evidence="6">
    <location>
        <begin position="372"/>
        <end position="407"/>
    </location>
</feature>
<dbReference type="PANTHER" id="PTHR22850">
    <property type="entry name" value="WD40 REPEAT FAMILY"/>
    <property type="match status" value="1"/>
</dbReference>
<dbReference type="EMBL" id="BABT02000164">
    <property type="protein sequence ID" value="GAA98754.1"/>
    <property type="molecule type" value="Genomic_DNA"/>
</dbReference>
<dbReference type="OrthoDB" id="427795at2759"/>
<reference evidence="8 9" key="1">
    <citation type="journal article" date="2011" name="J. Gen. Appl. Microbiol.">
        <title>Draft genome sequencing of the enigmatic basidiomycete Mixia osmundae.</title>
        <authorList>
            <person name="Nishida H."/>
            <person name="Nagatsuka Y."/>
            <person name="Sugiyama J."/>
        </authorList>
    </citation>
    <scope>NUCLEOTIDE SEQUENCE [LARGE SCALE GENOMIC DNA]</scope>
    <source>
        <strain evidence="9">CBS 9802 / IAM 14324 / JCM 22182 / KY 12970</strain>
    </source>
</reference>
<protein>
    <recommendedName>
        <fullName evidence="7">Histone-binding protein RBBP4-like N-terminal domain-containing protein</fullName>
    </recommendedName>
</protein>
<dbReference type="HOGENOM" id="CLU_020445_3_1_1"/>
<dbReference type="GO" id="GO:0006325">
    <property type="term" value="P:chromatin organization"/>
    <property type="evidence" value="ECO:0007669"/>
    <property type="project" value="UniProtKB-KW"/>
</dbReference>
<dbReference type="InterPro" id="IPR036322">
    <property type="entry name" value="WD40_repeat_dom_sf"/>
</dbReference>
<dbReference type="InterPro" id="IPR050459">
    <property type="entry name" value="WD_repeat_RBAP46/RBAP48/MSI1"/>
</dbReference>
<reference evidence="8 9" key="2">
    <citation type="journal article" date="2012" name="Open Biol.">
        <title>Characteristics of nucleosomes and linker DNA regions on the genome of the basidiomycete Mixia osmundae revealed by mono- and dinucleosome mapping.</title>
        <authorList>
            <person name="Nishida H."/>
            <person name="Kondo S."/>
            <person name="Matsumoto T."/>
            <person name="Suzuki Y."/>
            <person name="Yoshikawa H."/>
            <person name="Taylor T.D."/>
            <person name="Sugiyama J."/>
        </authorList>
    </citation>
    <scope>NUCLEOTIDE SEQUENCE [LARGE SCALE GENOMIC DNA]</scope>
    <source>
        <strain evidence="9">CBS 9802 / IAM 14324 / JCM 22182 / KY 12970</strain>
    </source>
</reference>
<name>G7E7E4_MIXOS</name>
<evidence type="ECO:0000313" key="8">
    <source>
        <dbReference type="EMBL" id="GAA98754.1"/>
    </source>
</evidence>
<dbReference type="RefSeq" id="XP_014567497.1">
    <property type="nucleotide sequence ID" value="XM_014712011.1"/>
</dbReference>
<dbReference type="eggNOG" id="KOG0264">
    <property type="taxonomic scope" value="Eukaryota"/>
</dbReference>
<feature type="repeat" description="WD" evidence="6">
    <location>
        <begin position="171"/>
        <end position="215"/>
    </location>
</feature>
<evidence type="ECO:0000313" key="9">
    <source>
        <dbReference type="Proteomes" id="UP000009131"/>
    </source>
</evidence>
<feature type="repeat" description="WD" evidence="6">
    <location>
        <begin position="223"/>
        <end position="258"/>
    </location>
</feature>